<feature type="compositionally biased region" description="Polar residues" evidence="1">
    <location>
        <begin position="555"/>
        <end position="574"/>
    </location>
</feature>
<evidence type="ECO:0000313" key="4">
    <source>
        <dbReference type="Proteomes" id="UP000828390"/>
    </source>
</evidence>
<evidence type="ECO:0000313" key="3">
    <source>
        <dbReference type="EMBL" id="KAH3881078.1"/>
    </source>
</evidence>
<name>A0A9D4MRA2_DREPO</name>
<evidence type="ECO:0000256" key="2">
    <source>
        <dbReference type="SAM" id="Phobius"/>
    </source>
</evidence>
<accession>A0A9D4MRA2</accession>
<reference evidence="3" key="2">
    <citation type="submission" date="2020-11" db="EMBL/GenBank/DDBJ databases">
        <authorList>
            <person name="McCartney M.A."/>
            <person name="Auch B."/>
            <person name="Kono T."/>
            <person name="Mallez S."/>
            <person name="Becker A."/>
            <person name="Gohl D.M."/>
            <person name="Silverstein K.A.T."/>
            <person name="Koren S."/>
            <person name="Bechman K.B."/>
            <person name="Herman A."/>
            <person name="Abrahante J.E."/>
            <person name="Garbe J."/>
        </authorList>
    </citation>
    <scope>NUCLEOTIDE SEQUENCE</scope>
    <source>
        <strain evidence="3">Duluth1</strain>
        <tissue evidence="3">Whole animal</tissue>
    </source>
</reference>
<dbReference type="AlphaFoldDB" id="A0A9D4MRA2"/>
<dbReference type="Proteomes" id="UP000828390">
    <property type="component" value="Unassembled WGS sequence"/>
</dbReference>
<keyword evidence="2" id="KW-1133">Transmembrane helix</keyword>
<dbReference type="EMBL" id="JAIWYP010000001">
    <property type="protein sequence ID" value="KAH3881078.1"/>
    <property type="molecule type" value="Genomic_DNA"/>
</dbReference>
<reference evidence="3" key="1">
    <citation type="journal article" date="2019" name="bioRxiv">
        <title>The Genome of the Zebra Mussel, Dreissena polymorpha: A Resource for Invasive Species Research.</title>
        <authorList>
            <person name="McCartney M.A."/>
            <person name="Auch B."/>
            <person name="Kono T."/>
            <person name="Mallez S."/>
            <person name="Zhang Y."/>
            <person name="Obille A."/>
            <person name="Becker A."/>
            <person name="Abrahante J.E."/>
            <person name="Garbe J."/>
            <person name="Badalamenti J.P."/>
            <person name="Herman A."/>
            <person name="Mangelson H."/>
            <person name="Liachko I."/>
            <person name="Sullivan S."/>
            <person name="Sone E.D."/>
            <person name="Koren S."/>
            <person name="Silverstein K.A.T."/>
            <person name="Beckman K.B."/>
            <person name="Gohl D.M."/>
        </authorList>
    </citation>
    <scope>NUCLEOTIDE SEQUENCE</scope>
    <source>
        <strain evidence="3">Duluth1</strain>
        <tissue evidence="3">Whole animal</tissue>
    </source>
</reference>
<evidence type="ECO:0008006" key="5">
    <source>
        <dbReference type="Google" id="ProtNLM"/>
    </source>
</evidence>
<dbReference type="OrthoDB" id="10685672at2759"/>
<sequence length="618" mass="69213">MDESHHLRLVQIIRILMVTKTAFSQSPQLIQANGCRNVTYRGTVFNLSNNSPATCFKACGNTTTSVALQFMECACDPNTNSKTSYGTIIAKPCTGNAKTNCGCLIRNTFLWSLYEIDKNALFDIVNNLKIDPSDDIRCISAHKDENTIKYEVEDCDTRHVTMCISVLTRERFISQPHSWQNQTCNNLLQKPVNRSELNSQNLNINSNIWTNVFIEKAQDPNIQSIIYNATLDTSTASLLTPIETTQLRESLQETSLFNSQYSTSAQLEFSKTTETTYLNTEQIVHFDITSSLSDLPINVMHATALIKVSVEPSTEDISGRLFLEHLASFEKHVLSVTEPNSVLSNNVFLTDQESSSLSLTNFRQQTSATHSQTISTSFSTVSEKQFLISKFSLTNINQQVISRNHHLIVEQYTKPPLPEYVHYGHADSLSFTTSSESVASSVINPTNVLGSSSIDRVARLKDQTPKPESLLGTFSDIKVYVIVIMTAVICGMIGVVTALLLINRTLVASQKEMTRMNDLLSRKLRGIDTCDELPLTSVVDDIGTGNMRRLESRPNEYTFSPHNVNDNESRQSSYVGNRDNEMATRTNEFPSFSFSTRSDLRRYERSYSRPFGPMASSD</sequence>
<protein>
    <recommendedName>
        <fullName evidence="5">WSC domain-containing protein</fullName>
    </recommendedName>
</protein>
<keyword evidence="4" id="KW-1185">Reference proteome</keyword>
<organism evidence="3 4">
    <name type="scientific">Dreissena polymorpha</name>
    <name type="common">Zebra mussel</name>
    <name type="synonym">Mytilus polymorpha</name>
    <dbReference type="NCBI Taxonomy" id="45954"/>
    <lineage>
        <taxon>Eukaryota</taxon>
        <taxon>Metazoa</taxon>
        <taxon>Spiralia</taxon>
        <taxon>Lophotrochozoa</taxon>
        <taxon>Mollusca</taxon>
        <taxon>Bivalvia</taxon>
        <taxon>Autobranchia</taxon>
        <taxon>Heteroconchia</taxon>
        <taxon>Euheterodonta</taxon>
        <taxon>Imparidentia</taxon>
        <taxon>Neoheterodontei</taxon>
        <taxon>Myida</taxon>
        <taxon>Dreissenoidea</taxon>
        <taxon>Dreissenidae</taxon>
        <taxon>Dreissena</taxon>
    </lineage>
</organism>
<feature type="transmembrane region" description="Helical" evidence="2">
    <location>
        <begin position="479"/>
        <end position="502"/>
    </location>
</feature>
<gene>
    <name evidence="3" type="ORF">DPMN_005002</name>
</gene>
<proteinExistence type="predicted"/>
<keyword evidence="2" id="KW-0812">Transmembrane</keyword>
<feature type="region of interest" description="Disordered" evidence="1">
    <location>
        <begin position="552"/>
        <end position="574"/>
    </location>
</feature>
<evidence type="ECO:0000256" key="1">
    <source>
        <dbReference type="SAM" id="MobiDB-lite"/>
    </source>
</evidence>
<comment type="caution">
    <text evidence="3">The sequence shown here is derived from an EMBL/GenBank/DDBJ whole genome shotgun (WGS) entry which is preliminary data.</text>
</comment>
<keyword evidence="2" id="KW-0472">Membrane</keyword>